<evidence type="ECO:0000259" key="1">
    <source>
        <dbReference type="Pfam" id="PF18838"/>
    </source>
</evidence>
<protein>
    <recommendedName>
        <fullName evidence="1">Large polyvalent protein associated domain-containing protein</fullName>
    </recommendedName>
</protein>
<dbReference type="Pfam" id="PF18838">
    <property type="entry name" value="LPD23"/>
    <property type="match status" value="1"/>
</dbReference>
<feature type="domain" description="Large polyvalent protein associated" evidence="1">
    <location>
        <begin position="81"/>
        <end position="137"/>
    </location>
</feature>
<dbReference type="EMBL" id="ACDN02000059">
    <property type="protein sequence ID" value="EEO23951.1"/>
    <property type="molecule type" value="Genomic_DNA"/>
</dbReference>
<reference evidence="2 3" key="1">
    <citation type="journal article" date="2014" name="Genome Announc.">
        <title>Draft genome sequences of six enterohepatic helicobacter species isolated from humans and one from rhesus macaques.</title>
        <authorList>
            <person name="Shen Z."/>
            <person name="Sheh A."/>
            <person name="Young S.K."/>
            <person name="Abouelliel A."/>
            <person name="Ward D.V."/>
            <person name="Earl A.M."/>
            <person name="Fox J.G."/>
        </authorList>
    </citation>
    <scope>NUCLEOTIDE SEQUENCE [LARGE SCALE GENOMIC DNA]</scope>
    <source>
        <strain evidence="2 3">ATCC 43879</strain>
    </source>
</reference>
<comment type="caution">
    <text evidence="2">The sequence shown here is derived from an EMBL/GenBank/DDBJ whole genome shotgun (WGS) entry which is preliminary data.</text>
</comment>
<dbReference type="OrthoDB" id="5330181at2"/>
<evidence type="ECO:0000313" key="2">
    <source>
        <dbReference type="EMBL" id="EEO23951.1"/>
    </source>
</evidence>
<keyword evidence="3" id="KW-1185">Reference proteome</keyword>
<dbReference type="Proteomes" id="UP000005085">
    <property type="component" value="Unassembled WGS sequence"/>
</dbReference>
<evidence type="ECO:0000313" key="3">
    <source>
        <dbReference type="Proteomes" id="UP000005085"/>
    </source>
</evidence>
<proteinExistence type="predicted"/>
<gene>
    <name evidence="2" type="ORF">HRAG_01008</name>
</gene>
<organism evidence="2 3">
    <name type="scientific">Helicobacter bilis ATCC 43879</name>
    <dbReference type="NCBI Taxonomy" id="613026"/>
    <lineage>
        <taxon>Bacteria</taxon>
        <taxon>Pseudomonadati</taxon>
        <taxon>Campylobacterota</taxon>
        <taxon>Epsilonproteobacteria</taxon>
        <taxon>Campylobacterales</taxon>
        <taxon>Helicobacteraceae</taxon>
        <taxon>Helicobacter</taxon>
    </lineage>
</organism>
<dbReference type="RefSeq" id="WP_005218290.1">
    <property type="nucleotide sequence ID" value="NZ_KI392040.1"/>
</dbReference>
<sequence>MIAELSNPKFASKLKRANVFEKIIDNIIQLFVSTAEMIGLKKSNAYDKLRENVKNIIENYKDNFSQEYEKLGVRNVGLELFAGEKALVNESYAPHKARLQKAKELESSGADEIEIWEKTGWYKDKDSKWKFEISQSGGEFDWDLLKSIRYDYSRDNNYMKLKEVLQDKELFQAYPELQDLKIQADPLGEDILGEYKKDKKKISLEIDTLKSPQEAKSTLYHEIQHAIQDIEGFAYGEN</sequence>
<dbReference type="HOGENOM" id="CLU_1164607_0_0_7"/>
<accession>C3XG12</accession>
<name>C3XG12_9HELI</name>
<dbReference type="AlphaFoldDB" id="C3XG12"/>
<dbReference type="InterPro" id="IPR040696">
    <property type="entry name" value="LPD23"/>
</dbReference>